<evidence type="ECO:0000313" key="2">
    <source>
        <dbReference type="EMBL" id="SOR26928.1"/>
    </source>
</evidence>
<evidence type="ECO:0000256" key="1">
    <source>
        <dbReference type="SAM" id="MobiDB-lite"/>
    </source>
</evidence>
<proteinExistence type="predicted"/>
<organism evidence="2 3">
    <name type="scientific">Methylorubrum extorquens</name>
    <name type="common">Methylobacterium dichloromethanicum</name>
    <name type="synonym">Methylobacterium extorquens</name>
    <dbReference type="NCBI Taxonomy" id="408"/>
    <lineage>
        <taxon>Bacteria</taxon>
        <taxon>Pseudomonadati</taxon>
        <taxon>Pseudomonadota</taxon>
        <taxon>Alphaproteobacteria</taxon>
        <taxon>Hyphomicrobiales</taxon>
        <taxon>Methylobacteriaceae</taxon>
        <taxon>Methylorubrum</taxon>
    </lineage>
</organism>
<dbReference type="AlphaFoldDB" id="A0A2N9AHS8"/>
<gene>
    <name evidence="2" type="ORF">TK0001_0326</name>
</gene>
<feature type="region of interest" description="Disordered" evidence="1">
    <location>
        <begin position="39"/>
        <end position="76"/>
    </location>
</feature>
<dbReference type="Proteomes" id="UP000233769">
    <property type="component" value="Chromosome tk0001"/>
</dbReference>
<protein>
    <submittedName>
        <fullName evidence="2">Uncharacterized protein</fullName>
    </submittedName>
</protein>
<accession>A0A2N9AHS8</accession>
<reference evidence="3" key="1">
    <citation type="submission" date="2017-10" db="EMBL/GenBank/DDBJ databases">
        <authorList>
            <person name="Regsiter A."/>
            <person name="William W."/>
        </authorList>
    </citation>
    <scope>NUCLEOTIDE SEQUENCE [LARGE SCALE GENOMIC DNA]</scope>
</reference>
<sequence length="151" mass="16670">MPDPLSWAGSAMRPAASTTRWQRLPPCWFWQGSRFSASAGTSRGIRAQARMPDRPEAPREPLDRRHIGSDTDGYGAAICQMGVEPPQGGGPAALTLSPMTEAGKTEVSALPDQGRQAFPQPPLSRMARIQDTGWWMRMWRSLSRRILGRVL</sequence>
<feature type="compositionally biased region" description="Basic and acidic residues" evidence="1">
    <location>
        <begin position="51"/>
        <end position="69"/>
    </location>
</feature>
<dbReference type="EMBL" id="LT962688">
    <property type="protein sequence ID" value="SOR26928.1"/>
    <property type="molecule type" value="Genomic_DNA"/>
</dbReference>
<evidence type="ECO:0000313" key="3">
    <source>
        <dbReference type="Proteomes" id="UP000233769"/>
    </source>
</evidence>
<name>A0A2N9AHS8_METEX</name>